<dbReference type="Pfam" id="PF00931">
    <property type="entry name" value="NB-ARC"/>
    <property type="match status" value="1"/>
</dbReference>
<dbReference type="EMBL" id="BAAAQK010000009">
    <property type="protein sequence ID" value="GAA1852192.1"/>
    <property type="molecule type" value="Genomic_DNA"/>
</dbReference>
<dbReference type="SUPFAM" id="SSF52540">
    <property type="entry name" value="P-loop containing nucleoside triphosphate hydrolases"/>
    <property type="match status" value="1"/>
</dbReference>
<comment type="similarity">
    <text evidence="1">Belongs to the AfsR/DnrI/RedD regulatory family.</text>
</comment>
<keyword evidence="2" id="KW-0805">Transcription regulation</keyword>
<evidence type="ECO:0000313" key="8">
    <source>
        <dbReference type="Proteomes" id="UP001500449"/>
    </source>
</evidence>
<accession>A0ABN2N4E9</accession>
<dbReference type="Gene3D" id="3.40.50.300">
    <property type="entry name" value="P-loop containing nucleotide triphosphate hydrolases"/>
    <property type="match status" value="1"/>
</dbReference>
<dbReference type="InterPro" id="IPR036388">
    <property type="entry name" value="WH-like_DNA-bd_sf"/>
</dbReference>
<dbReference type="PRINTS" id="PR00364">
    <property type="entry name" value="DISEASERSIST"/>
</dbReference>
<dbReference type="PROSITE" id="PS51755">
    <property type="entry name" value="OMPR_PHOB"/>
    <property type="match status" value="1"/>
</dbReference>
<dbReference type="PANTHER" id="PTHR35807">
    <property type="entry name" value="TRANSCRIPTIONAL REGULATOR REDD-RELATED"/>
    <property type="match status" value="1"/>
</dbReference>
<comment type="caution">
    <text evidence="7">The sequence shown here is derived from an EMBL/GenBank/DDBJ whole genome shotgun (WGS) entry which is preliminary data.</text>
</comment>
<dbReference type="Pfam" id="PF03704">
    <property type="entry name" value="BTAD"/>
    <property type="match status" value="1"/>
</dbReference>
<evidence type="ECO:0000256" key="4">
    <source>
        <dbReference type="ARBA" id="ARBA00023163"/>
    </source>
</evidence>
<evidence type="ECO:0000313" key="7">
    <source>
        <dbReference type="EMBL" id="GAA1852192.1"/>
    </source>
</evidence>
<dbReference type="RefSeq" id="WP_344417936.1">
    <property type="nucleotide sequence ID" value="NZ_BAAAQK010000009.1"/>
</dbReference>
<dbReference type="CDD" id="cd15831">
    <property type="entry name" value="BTAD"/>
    <property type="match status" value="1"/>
</dbReference>
<evidence type="ECO:0000256" key="2">
    <source>
        <dbReference type="ARBA" id="ARBA00023015"/>
    </source>
</evidence>
<dbReference type="InterPro" id="IPR005158">
    <property type="entry name" value="BTAD"/>
</dbReference>
<dbReference type="InterPro" id="IPR001867">
    <property type="entry name" value="OmpR/PhoB-type_DNA-bd"/>
</dbReference>
<dbReference type="Proteomes" id="UP001500449">
    <property type="component" value="Unassembled WGS sequence"/>
</dbReference>
<reference evidence="7 8" key="1">
    <citation type="journal article" date="2019" name="Int. J. Syst. Evol. Microbiol.">
        <title>The Global Catalogue of Microorganisms (GCM) 10K type strain sequencing project: providing services to taxonomists for standard genome sequencing and annotation.</title>
        <authorList>
            <consortium name="The Broad Institute Genomics Platform"/>
            <consortium name="The Broad Institute Genome Sequencing Center for Infectious Disease"/>
            <person name="Wu L."/>
            <person name="Ma J."/>
        </authorList>
    </citation>
    <scope>NUCLEOTIDE SEQUENCE [LARGE SCALE GENOMIC DNA]</scope>
    <source>
        <strain evidence="7 8">JCM 16009</strain>
    </source>
</reference>
<keyword evidence="8" id="KW-1185">Reference proteome</keyword>
<dbReference type="InterPro" id="IPR002182">
    <property type="entry name" value="NB-ARC"/>
</dbReference>
<dbReference type="InterPro" id="IPR011990">
    <property type="entry name" value="TPR-like_helical_dom_sf"/>
</dbReference>
<keyword evidence="4" id="KW-0804">Transcription</keyword>
<feature type="DNA-binding region" description="OmpR/PhoB-type" evidence="5">
    <location>
        <begin position="4"/>
        <end position="103"/>
    </location>
</feature>
<dbReference type="InterPro" id="IPR051677">
    <property type="entry name" value="AfsR-DnrI-RedD_regulator"/>
</dbReference>
<dbReference type="Gene3D" id="1.10.10.10">
    <property type="entry name" value="Winged helix-like DNA-binding domain superfamily/Winged helix DNA-binding domain"/>
    <property type="match status" value="1"/>
</dbReference>
<dbReference type="InterPro" id="IPR016032">
    <property type="entry name" value="Sig_transdc_resp-reg_C-effctor"/>
</dbReference>
<protein>
    <submittedName>
        <fullName evidence="7">BTAD domain-containing putative transcriptional regulator</fullName>
    </submittedName>
</protein>
<sequence length="1042" mass="110589">MLPPYPSPVPDLDIRLLGPVEIRRAGTALAVAPKQRTLLAALLTGGSRGVPPDELAEHLWAGRRPSDPRAAVHVHVARLRGILAPLGDRAQVVSGPAGYRLRLHPGVLDLDRVRAEEQRADAARAAGDLDTEIDAVRAALGEWRGEPLGGVAADDLRAAVVPALADRRLRLRDRRFDLELAAGRHEHLVGELRELCREHPLREGFWSRLMTALHRSGRRAEALAAFAEVRAVLAEELGIEPGDELSRLHREILIGIPDPTPVPDAWQSQCRLPPAPAALAGREVEIRRIRAALDSDGRCRVVALAGLPGVGKTALGLHAAHALRADFPDGQWYVRLHDEQGGTRPLTEAAGELLGASGVPVDAVPASLDARAGLLRARLAGRRVLIMIDDAADASQIWPLLPGTSGSAVLVATRADPTELMALHGARVVEVRPLTAGPAVRLLEEQAGSDRITAEPQAAAELWRWCAGMPRALRAAGADLATRPELTVEAYVRELDRPGTGAAPAGPAAAESIRAAHRIAVERLDRPARRLVRLLGACPLPELTETAAARLAGTGVAEVRPVLAALANAGLVLARPGGRFRMSGPVHGAAADQYLAGGSDPAAVRRLYDHYLGTVFAIALRWFPAVVRLELCDLVTALEVEPPPTEDAALDWLDREREQLLALITGAVGAGMAEHAWLLTDALRGYFLQHGHRETWQVAADAALRAADAAGATGPAAVMRYHLALLTRFGGDVAGAARQFDTAIGQFHDAGARDFEAAALSSAGILHLHRSYGRLADALPGLHRACAIATELGVATLRAQTLRDVGVLQHSMGDLRAALRSFTAGLRLVSAENAAHAEPELMIKKGLVLVDLGRPGEATTLFDRALGHPMTGRAQAATAHYGVAAAMGDDPRATDHIDHAQRLARDLYPVLIPLCLNLSAVTCARAGRFGVARDLWGRSLVVARELGQEQAELDALLGVAGLPGPVDTALRTARRATNTAGRRGFGLQELTGRRLLARLHREAGEPTAALAEAEAAAALVERTGARPETPPDGHLLEPCRAS</sequence>
<proteinExistence type="inferred from homology"/>
<dbReference type="Gene3D" id="1.25.40.10">
    <property type="entry name" value="Tetratricopeptide repeat domain"/>
    <property type="match status" value="3"/>
</dbReference>
<name>A0ABN2N4E9_9PSEU</name>
<dbReference type="SUPFAM" id="SSF46894">
    <property type="entry name" value="C-terminal effector domain of the bipartite response regulators"/>
    <property type="match status" value="1"/>
</dbReference>
<dbReference type="InterPro" id="IPR003593">
    <property type="entry name" value="AAA+_ATPase"/>
</dbReference>
<dbReference type="PANTHER" id="PTHR35807:SF1">
    <property type="entry name" value="TRANSCRIPTIONAL REGULATOR REDD"/>
    <property type="match status" value="1"/>
</dbReference>
<dbReference type="SMART" id="SM00862">
    <property type="entry name" value="Trans_reg_C"/>
    <property type="match status" value="1"/>
</dbReference>
<gene>
    <name evidence="7" type="ORF">GCM10009836_35290</name>
</gene>
<dbReference type="SMART" id="SM00382">
    <property type="entry name" value="AAA"/>
    <property type="match status" value="1"/>
</dbReference>
<feature type="domain" description="OmpR/PhoB-type" evidence="6">
    <location>
        <begin position="4"/>
        <end position="103"/>
    </location>
</feature>
<evidence type="ECO:0000256" key="5">
    <source>
        <dbReference type="PROSITE-ProRule" id="PRU01091"/>
    </source>
</evidence>
<dbReference type="SMART" id="SM01043">
    <property type="entry name" value="BTAD"/>
    <property type="match status" value="1"/>
</dbReference>
<organism evidence="7 8">
    <name type="scientific">Pseudonocardia ailaonensis</name>
    <dbReference type="NCBI Taxonomy" id="367279"/>
    <lineage>
        <taxon>Bacteria</taxon>
        <taxon>Bacillati</taxon>
        <taxon>Actinomycetota</taxon>
        <taxon>Actinomycetes</taxon>
        <taxon>Pseudonocardiales</taxon>
        <taxon>Pseudonocardiaceae</taxon>
        <taxon>Pseudonocardia</taxon>
    </lineage>
</organism>
<keyword evidence="3 5" id="KW-0238">DNA-binding</keyword>
<evidence type="ECO:0000259" key="6">
    <source>
        <dbReference type="PROSITE" id="PS51755"/>
    </source>
</evidence>
<evidence type="ECO:0000256" key="1">
    <source>
        <dbReference type="ARBA" id="ARBA00005820"/>
    </source>
</evidence>
<evidence type="ECO:0000256" key="3">
    <source>
        <dbReference type="ARBA" id="ARBA00023125"/>
    </source>
</evidence>
<dbReference type="InterPro" id="IPR027417">
    <property type="entry name" value="P-loop_NTPase"/>
</dbReference>
<dbReference type="SUPFAM" id="SSF48452">
    <property type="entry name" value="TPR-like"/>
    <property type="match status" value="2"/>
</dbReference>